<evidence type="ECO:0000256" key="3">
    <source>
        <dbReference type="ARBA" id="ARBA00022839"/>
    </source>
</evidence>
<proteinExistence type="predicted"/>
<dbReference type="EMBL" id="WIWV01000106">
    <property type="protein sequence ID" value="KAF7713785.1"/>
    <property type="molecule type" value="Genomic_DNA"/>
</dbReference>
<dbReference type="Pfam" id="PF00929">
    <property type="entry name" value="RNase_T"/>
    <property type="match status" value="1"/>
</dbReference>
<dbReference type="GO" id="GO:0005634">
    <property type="term" value="C:nucleus"/>
    <property type="evidence" value="ECO:0007669"/>
    <property type="project" value="TreeGrafter"/>
</dbReference>
<evidence type="ECO:0000259" key="5">
    <source>
        <dbReference type="SMART" id="SM00479"/>
    </source>
</evidence>
<dbReference type="SUPFAM" id="SSF53098">
    <property type="entry name" value="Ribonuclease H-like"/>
    <property type="match status" value="1"/>
</dbReference>
<dbReference type="AlphaFoldDB" id="A0A8J8W0C6"/>
<dbReference type="SMART" id="SM00479">
    <property type="entry name" value="EXOIII"/>
    <property type="match status" value="1"/>
</dbReference>
<evidence type="ECO:0000256" key="2">
    <source>
        <dbReference type="ARBA" id="ARBA00022801"/>
    </source>
</evidence>
<dbReference type="PANTHER" id="PTHR12801">
    <property type="entry name" value="RNA EXONUCLEASE REXO1 / RECO3 FAMILY MEMBER-RELATED"/>
    <property type="match status" value="1"/>
</dbReference>
<evidence type="ECO:0000313" key="6">
    <source>
        <dbReference type="EMBL" id="KAF7713785.1"/>
    </source>
</evidence>
<gene>
    <name evidence="6" type="ORF">PECM_000591</name>
</gene>
<protein>
    <submittedName>
        <fullName evidence="6">Exonuclease domain-containing protein</fullName>
    </submittedName>
</protein>
<dbReference type="InterPro" id="IPR036397">
    <property type="entry name" value="RNaseH_sf"/>
</dbReference>
<dbReference type="Proteomes" id="UP000631181">
    <property type="component" value="Unassembled WGS sequence"/>
</dbReference>
<dbReference type="InterPro" id="IPR012337">
    <property type="entry name" value="RNaseH-like_sf"/>
</dbReference>
<dbReference type="PANTHER" id="PTHR12801:SF114">
    <property type="entry name" value="EXONUCLEASE, PUTATIVE (AFU_ORTHOLOGUE AFUA_7G00870)-RELATED"/>
    <property type="match status" value="1"/>
</dbReference>
<evidence type="ECO:0000256" key="1">
    <source>
        <dbReference type="ARBA" id="ARBA00022722"/>
    </source>
</evidence>
<sequence length="347" mass="38072">MQALQNETIGPAETTTSATEEPSNKPNAQSAEACDVVCRPLTYKESWDVYEALQNACHPKSRLIAWGIRTVPEAVTPQAGNPDENASIHQSPFEVTPNSSGPQVRIAIVLDCEMVTCGSRQEVAFTSAVDLFSGEVLLNTFVQPAEKVTRWNTRWSGITSQKLNTARRQGNVLWGWKEARRALWSFANQSTVLIGHAIRNDLEVLKIIHPRIVDTSILTNEAVFRGGSNKRLWSLKNLSQTFLGRSIQTGKNGHDALEDAQATRNILVWCLLHPERLAEWALSAYTAVMGPVRQGPDDSANSDVSPERSRISSTGSTNKDSEMTHWGSFNEAGGCDGGWAGIQSDGW</sequence>
<comment type="caution">
    <text evidence="6">The sequence shown here is derived from an EMBL/GenBank/DDBJ whole genome shotgun (WGS) entry which is preliminary data.</text>
</comment>
<evidence type="ECO:0000256" key="4">
    <source>
        <dbReference type="SAM" id="MobiDB-lite"/>
    </source>
</evidence>
<dbReference type="GO" id="GO:0006364">
    <property type="term" value="P:rRNA processing"/>
    <property type="evidence" value="ECO:0007669"/>
    <property type="project" value="TreeGrafter"/>
</dbReference>
<dbReference type="GO" id="GO:0004527">
    <property type="term" value="F:exonuclease activity"/>
    <property type="evidence" value="ECO:0007669"/>
    <property type="project" value="UniProtKB-KW"/>
</dbReference>
<dbReference type="InterPro" id="IPR047021">
    <property type="entry name" value="REXO1/3/4-like"/>
</dbReference>
<keyword evidence="2" id="KW-0378">Hydrolase</keyword>
<feature type="domain" description="Exonuclease" evidence="5">
    <location>
        <begin position="106"/>
        <end position="276"/>
    </location>
</feature>
<dbReference type="Gene3D" id="3.30.420.10">
    <property type="entry name" value="Ribonuclease H-like superfamily/Ribonuclease H"/>
    <property type="match status" value="1"/>
</dbReference>
<reference evidence="6" key="1">
    <citation type="journal article" date="2020" name="Front. Microbiol.">
        <title>Gene regulatory networks of Penicillium echinulatum 2HH and Penicillium oxalicum 114-2 inferred by a computational biology approach.</title>
        <authorList>
            <person name="Lenz A.R."/>
            <person name="Galan-Vasquez E."/>
            <person name="Balbinot E."/>
            <person name="De Abreu F.P."/>
            <person name="De Oliveira N.S."/>
            <person name="Da Rosa L.O."/>
            <person name="De Avila E Silva S."/>
            <person name="Camassola M."/>
            <person name="Dillon A.J.P."/>
            <person name="Perez-Rueda E."/>
        </authorList>
    </citation>
    <scope>NUCLEOTIDE SEQUENCE</scope>
    <source>
        <strain evidence="6">S1M29</strain>
    </source>
</reference>
<dbReference type="OrthoDB" id="16516at2759"/>
<feature type="region of interest" description="Disordered" evidence="4">
    <location>
        <begin position="1"/>
        <end position="31"/>
    </location>
</feature>
<accession>A0A8J8W0C6</accession>
<name>A0A8J8W0C6_9EURO</name>
<keyword evidence="3 6" id="KW-0269">Exonuclease</keyword>
<feature type="compositionally biased region" description="Low complexity" evidence="4">
    <location>
        <begin position="11"/>
        <end position="21"/>
    </location>
</feature>
<dbReference type="InterPro" id="IPR013520">
    <property type="entry name" value="Ribonucl_H"/>
</dbReference>
<dbReference type="GO" id="GO:0000027">
    <property type="term" value="P:ribosomal large subunit assembly"/>
    <property type="evidence" value="ECO:0007669"/>
    <property type="project" value="TreeGrafter"/>
</dbReference>
<dbReference type="CDD" id="cd06137">
    <property type="entry name" value="DEDDh_RNase"/>
    <property type="match status" value="1"/>
</dbReference>
<keyword evidence="1" id="KW-0540">Nuclease</keyword>
<organism evidence="6 7">
    <name type="scientific">Penicillium ucsense</name>
    <dbReference type="NCBI Taxonomy" id="2839758"/>
    <lineage>
        <taxon>Eukaryota</taxon>
        <taxon>Fungi</taxon>
        <taxon>Dikarya</taxon>
        <taxon>Ascomycota</taxon>
        <taxon>Pezizomycotina</taxon>
        <taxon>Eurotiomycetes</taxon>
        <taxon>Eurotiomycetidae</taxon>
        <taxon>Eurotiales</taxon>
        <taxon>Aspergillaceae</taxon>
        <taxon>Penicillium</taxon>
    </lineage>
</organism>
<feature type="region of interest" description="Disordered" evidence="4">
    <location>
        <begin position="293"/>
        <end position="327"/>
    </location>
</feature>
<dbReference type="GO" id="GO:0003676">
    <property type="term" value="F:nucleic acid binding"/>
    <property type="evidence" value="ECO:0007669"/>
    <property type="project" value="InterPro"/>
</dbReference>
<keyword evidence="7" id="KW-1185">Reference proteome</keyword>
<evidence type="ECO:0000313" key="7">
    <source>
        <dbReference type="Proteomes" id="UP000631181"/>
    </source>
</evidence>